<keyword evidence="7" id="KW-0732">Signal</keyword>
<comment type="caution">
    <text evidence="9">The sequence shown here is derived from an EMBL/GenBank/DDBJ whole genome shotgun (WGS) entry which is preliminary data.</text>
</comment>
<dbReference type="AlphaFoldDB" id="A0AAD5RHB1"/>
<protein>
    <recommendedName>
        <fullName evidence="3">cellulase</fullName>
        <ecNumber evidence="3">3.2.1.4</ecNumber>
    </recommendedName>
</protein>
<dbReference type="InterPro" id="IPR001547">
    <property type="entry name" value="Glyco_hydro_5"/>
</dbReference>
<feature type="signal peptide" evidence="7">
    <location>
        <begin position="1"/>
        <end position="21"/>
    </location>
</feature>
<proteinExistence type="inferred from homology"/>
<evidence type="ECO:0000256" key="4">
    <source>
        <dbReference type="ARBA" id="ARBA00022801"/>
    </source>
</evidence>
<dbReference type="Pfam" id="PF00150">
    <property type="entry name" value="Cellulase"/>
    <property type="match status" value="1"/>
</dbReference>
<evidence type="ECO:0000256" key="1">
    <source>
        <dbReference type="ARBA" id="ARBA00000966"/>
    </source>
</evidence>
<comment type="similarity">
    <text evidence="2 6">Belongs to the glycosyl hydrolase 5 (cellulase A) family.</text>
</comment>
<keyword evidence="10" id="KW-1185">Reference proteome</keyword>
<dbReference type="Gene3D" id="3.20.20.80">
    <property type="entry name" value="Glycosidases"/>
    <property type="match status" value="1"/>
</dbReference>
<evidence type="ECO:0000256" key="6">
    <source>
        <dbReference type="RuleBase" id="RU361153"/>
    </source>
</evidence>
<dbReference type="PANTHER" id="PTHR34142:SF1">
    <property type="entry name" value="GLYCOSIDE HYDROLASE FAMILY 5 DOMAIN-CONTAINING PROTEIN"/>
    <property type="match status" value="1"/>
</dbReference>
<name>A0AAD5RHB1_9PEZI</name>
<accession>A0AAD5RHB1</accession>
<dbReference type="GO" id="GO:0008810">
    <property type="term" value="F:cellulase activity"/>
    <property type="evidence" value="ECO:0007669"/>
    <property type="project" value="UniProtKB-EC"/>
</dbReference>
<gene>
    <name evidence="9" type="ORF">MKZ38_008725</name>
</gene>
<dbReference type="EC" id="3.2.1.4" evidence="3"/>
<reference evidence="9" key="1">
    <citation type="submission" date="2022-07" db="EMBL/GenBank/DDBJ databases">
        <title>Draft genome sequence of Zalerion maritima ATCC 34329, a (micro)plastics degrading marine fungus.</title>
        <authorList>
            <person name="Paco A."/>
            <person name="Goncalves M.F.M."/>
            <person name="Rocha-Santos T.A.P."/>
            <person name="Alves A."/>
        </authorList>
    </citation>
    <scope>NUCLEOTIDE SEQUENCE</scope>
    <source>
        <strain evidence="9">ATCC 34329</strain>
    </source>
</reference>
<feature type="domain" description="Glycoside hydrolase family 5" evidence="8">
    <location>
        <begin position="65"/>
        <end position="250"/>
    </location>
</feature>
<dbReference type="GO" id="GO:0009251">
    <property type="term" value="P:glucan catabolic process"/>
    <property type="evidence" value="ECO:0007669"/>
    <property type="project" value="TreeGrafter"/>
</dbReference>
<dbReference type="Proteomes" id="UP001201980">
    <property type="component" value="Unassembled WGS sequence"/>
</dbReference>
<evidence type="ECO:0000256" key="2">
    <source>
        <dbReference type="ARBA" id="ARBA00005641"/>
    </source>
</evidence>
<keyword evidence="5 6" id="KW-0326">Glycosidase</keyword>
<evidence type="ECO:0000256" key="5">
    <source>
        <dbReference type="ARBA" id="ARBA00023295"/>
    </source>
</evidence>
<evidence type="ECO:0000256" key="7">
    <source>
        <dbReference type="SAM" id="SignalP"/>
    </source>
</evidence>
<sequence length="273" mass="30234">MMMNPTALLLAAALGITSCSGIPITPRQGSPFVFTGANEACAELGNDVLPGQLGKEYTWPVESAMRKLMDTGTNTGKYAIVDPHNFGRCYDEIITDTSGFKAWWTTVAPRYKDNSLVIFDTNNEYHDMDNQLVADLRQAAIDGVRAAGATQQYIFVEANSWTGAWNFIDQGGVEQMKNLYDPQDKIVYELHQYLDSDGSATEWMRANGKKAILGETAGGVNDQCKQAVTGMLDYLSQNTEVWQGWMWWAAGPWWGGELTFPSFCDLCDEGRFG</sequence>
<evidence type="ECO:0000313" key="9">
    <source>
        <dbReference type="EMBL" id="KAJ2893387.1"/>
    </source>
</evidence>
<dbReference type="EMBL" id="JAKWBI020000610">
    <property type="protein sequence ID" value="KAJ2893387.1"/>
    <property type="molecule type" value="Genomic_DNA"/>
</dbReference>
<dbReference type="SUPFAM" id="SSF51445">
    <property type="entry name" value="(Trans)glycosidases"/>
    <property type="match status" value="1"/>
</dbReference>
<evidence type="ECO:0000256" key="3">
    <source>
        <dbReference type="ARBA" id="ARBA00012601"/>
    </source>
</evidence>
<comment type="catalytic activity">
    <reaction evidence="1">
        <text>Endohydrolysis of (1-&gt;4)-beta-D-glucosidic linkages in cellulose, lichenin and cereal beta-D-glucans.</text>
        <dbReference type="EC" id="3.2.1.4"/>
    </reaction>
</comment>
<evidence type="ECO:0000259" key="8">
    <source>
        <dbReference type="Pfam" id="PF00150"/>
    </source>
</evidence>
<dbReference type="InterPro" id="IPR017853">
    <property type="entry name" value="GH"/>
</dbReference>
<dbReference type="PANTHER" id="PTHR34142">
    <property type="entry name" value="ENDO-BETA-1,4-GLUCANASE A"/>
    <property type="match status" value="1"/>
</dbReference>
<keyword evidence="4 6" id="KW-0378">Hydrolase</keyword>
<feature type="chain" id="PRO_5041938954" description="cellulase" evidence="7">
    <location>
        <begin position="22"/>
        <end position="273"/>
    </location>
</feature>
<organism evidence="9 10">
    <name type="scientific">Zalerion maritima</name>
    <dbReference type="NCBI Taxonomy" id="339359"/>
    <lineage>
        <taxon>Eukaryota</taxon>
        <taxon>Fungi</taxon>
        <taxon>Dikarya</taxon>
        <taxon>Ascomycota</taxon>
        <taxon>Pezizomycotina</taxon>
        <taxon>Sordariomycetes</taxon>
        <taxon>Lulworthiomycetidae</taxon>
        <taxon>Lulworthiales</taxon>
        <taxon>Lulworthiaceae</taxon>
        <taxon>Zalerion</taxon>
    </lineage>
</organism>
<evidence type="ECO:0000313" key="10">
    <source>
        <dbReference type="Proteomes" id="UP001201980"/>
    </source>
</evidence>